<dbReference type="Gene3D" id="1.20.1050.10">
    <property type="match status" value="1"/>
</dbReference>
<name>A0A2G4YRH2_9PROT</name>
<dbReference type="Proteomes" id="UP000229730">
    <property type="component" value="Unassembled WGS sequence"/>
</dbReference>
<dbReference type="PANTHER" id="PTHR43969:SF9">
    <property type="entry name" value="GLUTATHIONE S TRANSFERASE D10, ISOFORM A-RELATED"/>
    <property type="match status" value="1"/>
</dbReference>
<organism evidence="4 5">
    <name type="scientific">Paremcibacter congregatus</name>
    <dbReference type="NCBI Taxonomy" id="2043170"/>
    <lineage>
        <taxon>Bacteria</taxon>
        <taxon>Pseudomonadati</taxon>
        <taxon>Pseudomonadota</taxon>
        <taxon>Alphaproteobacteria</taxon>
        <taxon>Emcibacterales</taxon>
        <taxon>Emcibacteraceae</taxon>
        <taxon>Paremcibacter</taxon>
    </lineage>
</organism>
<dbReference type="Pfam" id="PF13409">
    <property type="entry name" value="GST_N_2"/>
    <property type="match status" value="1"/>
</dbReference>
<accession>A0A2G4YRH2</accession>
<dbReference type="SFLD" id="SFLDS00019">
    <property type="entry name" value="Glutathione_Transferase_(cytos"/>
    <property type="match status" value="1"/>
</dbReference>
<sequence length="222" mass="25758">MNKLYHYWFSPFSRAIRVALAEKAIEFELVLEMPWTRRRDFLALNPAGTVPVLLCEDEVKLCGSYAIQEYLQDTQTTESLLGDTPAERAETRRLIEWFDVKFYTEVTDILIIEKVMKRFLKLGVPEAANIRCAGINIKQHLKYIEYLAERRNWLAGDRFSYADIAAASHLSCIDYLGDVPWEDFQGAKDWYARIKSRPSFQPLLKDLIAGLPPVSHYKNLDF</sequence>
<dbReference type="InterPro" id="IPR040079">
    <property type="entry name" value="Glutathione_S-Trfase"/>
</dbReference>
<dbReference type="CDD" id="cd00299">
    <property type="entry name" value="GST_C_family"/>
    <property type="match status" value="1"/>
</dbReference>
<evidence type="ECO:0000256" key="1">
    <source>
        <dbReference type="ARBA" id="ARBA00011738"/>
    </source>
</evidence>
<proteinExistence type="predicted"/>
<comment type="caution">
    <text evidence="4">The sequence shown here is derived from an EMBL/GenBank/DDBJ whole genome shotgun (WGS) entry which is preliminary data.</text>
</comment>
<feature type="domain" description="GST N-terminal" evidence="2">
    <location>
        <begin position="1"/>
        <end position="79"/>
    </location>
</feature>
<dbReference type="CDD" id="cd00570">
    <property type="entry name" value="GST_N_family"/>
    <property type="match status" value="1"/>
</dbReference>
<dbReference type="OrthoDB" id="9794721at2"/>
<reference evidence="4 5" key="1">
    <citation type="submission" date="2017-10" db="EMBL/GenBank/DDBJ databases">
        <title>Frigbacter circumglobatus gen. nov. sp. nov., isolated from sediment cultured in situ.</title>
        <authorList>
            <person name="Zhao Z."/>
        </authorList>
    </citation>
    <scope>NUCLEOTIDE SEQUENCE [LARGE SCALE GENOMIC DNA]</scope>
    <source>
        <strain evidence="4 5">ZYL</strain>
    </source>
</reference>
<dbReference type="SFLD" id="SFLDG00358">
    <property type="entry name" value="Main_(cytGST)"/>
    <property type="match status" value="1"/>
</dbReference>
<dbReference type="PROSITE" id="PS50405">
    <property type="entry name" value="GST_CTER"/>
    <property type="match status" value="1"/>
</dbReference>
<evidence type="ECO:0000259" key="2">
    <source>
        <dbReference type="PROSITE" id="PS50404"/>
    </source>
</evidence>
<dbReference type="GO" id="GO:0004364">
    <property type="term" value="F:glutathione transferase activity"/>
    <property type="evidence" value="ECO:0007669"/>
    <property type="project" value="TreeGrafter"/>
</dbReference>
<dbReference type="InterPro" id="IPR004045">
    <property type="entry name" value="Glutathione_S-Trfase_N"/>
</dbReference>
<feature type="domain" description="GST C-terminal" evidence="3">
    <location>
        <begin position="84"/>
        <end position="222"/>
    </location>
</feature>
<comment type="subunit">
    <text evidence="1">Homodimer.</text>
</comment>
<dbReference type="InParanoid" id="A0A2G4YRH2"/>
<dbReference type="AlphaFoldDB" id="A0A2G4YRH2"/>
<dbReference type="Gene3D" id="3.40.30.10">
    <property type="entry name" value="Glutaredoxin"/>
    <property type="match status" value="1"/>
</dbReference>
<evidence type="ECO:0000313" key="4">
    <source>
        <dbReference type="EMBL" id="PHZ84922.1"/>
    </source>
</evidence>
<dbReference type="InterPro" id="IPR036249">
    <property type="entry name" value="Thioredoxin-like_sf"/>
</dbReference>
<dbReference type="GO" id="GO:0006749">
    <property type="term" value="P:glutathione metabolic process"/>
    <property type="evidence" value="ECO:0007669"/>
    <property type="project" value="TreeGrafter"/>
</dbReference>
<gene>
    <name evidence="4" type="ORF">CRD36_09360</name>
</gene>
<dbReference type="RefSeq" id="WP_099472494.1">
    <property type="nucleotide sequence ID" value="NZ_CAXBMK010000002.1"/>
</dbReference>
<dbReference type="EMBL" id="PDEM01000020">
    <property type="protein sequence ID" value="PHZ84922.1"/>
    <property type="molecule type" value="Genomic_DNA"/>
</dbReference>
<dbReference type="InterPro" id="IPR036282">
    <property type="entry name" value="Glutathione-S-Trfase_C_sf"/>
</dbReference>
<dbReference type="PANTHER" id="PTHR43969">
    <property type="entry name" value="GLUTATHIONE S TRANSFERASE D10, ISOFORM A-RELATED"/>
    <property type="match status" value="1"/>
</dbReference>
<dbReference type="InterPro" id="IPR010987">
    <property type="entry name" value="Glutathione-S-Trfase_C-like"/>
</dbReference>
<dbReference type="PROSITE" id="PS50404">
    <property type="entry name" value="GST_NTER"/>
    <property type="match status" value="1"/>
</dbReference>
<evidence type="ECO:0000259" key="3">
    <source>
        <dbReference type="PROSITE" id="PS50405"/>
    </source>
</evidence>
<dbReference type="SUPFAM" id="SSF47616">
    <property type="entry name" value="GST C-terminal domain-like"/>
    <property type="match status" value="1"/>
</dbReference>
<evidence type="ECO:0000313" key="5">
    <source>
        <dbReference type="Proteomes" id="UP000229730"/>
    </source>
</evidence>
<dbReference type="SUPFAM" id="SSF52833">
    <property type="entry name" value="Thioredoxin-like"/>
    <property type="match status" value="1"/>
</dbReference>
<protein>
    <submittedName>
        <fullName evidence="4">Glutathione S-transferase</fullName>
    </submittedName>
</protein>
<keyword evidence="5" id="KW-1185">Reference proteome</keyword>
<keyword evidence="4" id="KW-0808">Transferase</keyword>
<dbReference type="Pfam" id="PF00043">
    <property type="entry name" value="GST_C"/>
    <property type="match status" value="1"/>
</dbReference>
<dbReference type="InterPro" id="IPR004046">
    <property type="entry name" value="GST_C"/>
</dbReference>